<dbReference type="SUPFAM" id="SSF88946">
    <property type="entry name" value="Sigma2 domain of RNA polymerase sigma factors"/>
    <property type="match status" value="1"/>
</dbReference>
<dbReference type="Gene3D" id="1.10.1740.10">
    <property type="match status" value="1"/>
</dbReference>
<reference evidence="10" key="1">
    <citation type="journal article" date="2019" name="Int. J. Syst. Evol. Microbiol.">
        <title>The Global Catalogue of Microorganisms (GCM) 10K type strain sequencing project: providing services to taxonomists for standard genome sequencing and annotation.</title>
        <authorList>
            <consortium name="The Broad Institute Genomics Platform"/>
            <consortium name="The Broad Institute Genome Sequencing Center for Infectious Disease"/>
            <person name="Wu L."/>
            <person name="Ma J."/>
        </authorList>
    </citation>
    <scope>NUCLEOTIDE SEQUENCE [LARGE SCALE GENOMIC DNA]</scope>
    <source>
        <strain evidence="10">NBRC 106348</strain>
    </source>
</reference>
<evidence type="ECO:0000256" key="1">
    <source>
        <dbReference type="ARBA" id="ARBA00010641"/>
    </source>
</evidence>
<gene>
    <name evidence="9" type="primary">rpoE_7</name>
    <name evidence="9" type="ORF">GCM10025864_37890</name>
</gene>
<evidence type="ECO:0000256" key="3">
    <source>
        <dbReference type="ARBA" id="ARBA00023015"/>
    </source>
</evidence>
<accession>A0ABQ6I698</accession>
<evidence type="ECO:0000256" key="6">
    <source>
        <dbReference type="SAM" id="MobiDB-lite"/>
    </source>
</evidence>
<feature type="domain" description="RNA polymerase sigma factor 70 region 4 type 2" evidence="8">
    <location>
        <begin position="119"/>
        <end position="170"/>
    </location>
</feature>
<dbReference type="InterPro" id="IPR013249">
    <property type="entry name" value="RNA_pol_sigma70_r4_t2"/>
</dbReference>
<dbReference type="Gene3D" id="1.10.10.10">
    <property type="entry name" value="Winged helix-like DNA-binding domain superfamily/Winged helix DNA-binding domain"/>
    <property type="match status" value="1"/>
</dbReference>
<dbReference type="InterPro" id="IPR013324">
    <property type="entry name" value="RNA_pol_sigma_r3/r4-like"/>
</dbReference>
<keyword evidence="9" id="KW-0240">DNA-directed RNA polymerase</keyword>
<dbReference type="Pfam" id="PF08281">
    <property type="entry name" value="Sigma70_r4_2"/>
    <property type="match status" value="1"/>
</dbReference>
<protein>
    <submittedName>
        <fullName evidence="9">DNA-directed RNA polymerase sigma-70 factor</fullName>
    </submittedName>
</protein>
<dbReference type="InterPro" id="IPR013325">
    <property type="entry name" value="RNA_pol_sigma_r2"/>
</dbReference>
<name>A0ABQ6I698_9MICO</name>
<dbReference type="SUPFAM" id="SSF54427">
    <property type="entry name" value="NTF2-like"/>
    <property type="match status" value="1"/>
</dbReference>
<dbReference type="PANTHER" id="PTHR30173:SF43">
    <property type="entry name" value="ECF RNA POLYMERASE SIGMA FACTOR SIGI-RELATED"/>
    <property type="match status" value="1"/>
</dbReference>
<keyword evidence="3" id="KW-0805">Transcription regulation</keyword>
<dbReference type="NCBIfam" id="TIGR02937">
    <property type="entry name" value="sigma70-ECF"/>
    <property type="match status" value="1"/>
</dbReference>
<evidence type="ECO:0000259" key="7">
    <source>
        <dbReference type="Pfam" id="PF04542"/>
    </source>
</evidence>
<dbReference type="RefSeq" id="WP_284294435.1">
    <property type="nucleotide sequence ID" value="NZ_BSUK01000001.1"/>
</dbReference>
<dbReference type="Proteomes" id="UP001157091">
    <property type="component" value="Unassembled WGS sequence"/>
</dbReference>
<evidence type="ECO:0000313" key="10">
    <source>
        <dbReference type="Proteomes" id="UP001157091"/>
    </source>
</evidence>
<evidence type="ECO:0000256" key="2">
    <source>
        <dbReference type="ARBA" id="ARBA00011344"/>
    </source>
</evidence>
<proteinExistence type="inferred from homology"/>
<dbReference type="InterPro" id="IPR032710">
    <property type="entry name" value="NTF2-like_dom_sf"/>
</dbReference>
<sequence length="306" mass="32313">MAPTNTLQGVTSDELADAFVAQRPRLRAIATRTLGSAWDAEDVVQEAWLRLQRTDATTIENLEAWLTTVVSRACIDHLRRRGARPDTWGDELPDESGAAEDLTVEGPEQTALRTEDVALALDAVLDSLGPLERLSFVLHDVFGLSFDDVAPVVERSPAAARQLASRARRKVRGADPEGDRSRHTDAVEVFLRAAREGDFGGLLQLLDPDVELRADDAVIAAAAPHADQGAPLLASSITGADAVARVFAGRAAGASVALVDGIPGAVYAPGGVPRGVYAVRIEGGRITRIDVLAASALLADLDVVVP</sequence>
<keyword evidence="5" id="KW-0804">Transcription</keyword>
<evidence type="ECO:0000256" key="5">
    <source>
        <dbReference type="ARBA" id="ARBA00023163"/>
    </source>
</evidence>
<dbReference type="GO" id="GO:0000428">
    <property type="term" value="C:DNA-directed RNA polymerase complex"/>
    <property type="evidence" value="ECO:0007669"/>
    <property type="project" value="UniProtKB-KW"/>
</dbReference>
<keyword evidence="4" id="KW-0731">Sigma factor</keyword>
<evidence type="ECO:0000256" key="4">
    <source>
        <dbReference type="ARBA" id="ARBA00023082"/>
    </source>
</evidence>
<comment type="subunit">
    <text evidence="2">Interacts transiently with the RNA polymerase catalytic core formed by RpoA, RpoB, RpoC and RpoZ (2 alpha, 1 beta, 1 beta' and 1 omega subunit) to form the RNA polymerase holoenzyme that can initiate transcription.</text>
</comment>
<evidence type="ECO:0000313" key="9">
    <source>
        <dbReference type="EMBL" id="GMA26030.1"/>
    </source>
</evidence>
<dbReference type="SUPFAM" id="SSF88659">
    <property type="entry name" value="Sigma3 and sigma4 domains of RNA polymerase sigma factors"/>
    <property type="match status" value="1"/>
</dbReference>
<feature type="compositionally biased region" description="Acidic residues" evidence="6">
    <location>
        <begin position="88"/>
        <end position="98"/>
    </location>
</feature>
<evidence type="ECO:0000259" key="8">
    <source>
        <dbReference type="Pfam" id="PF08281"/>
    </source>
</evidence>
<dbReference type="InterPro" id="IPR014284">
    <property type="entry name" value="RNA_pol_sigma-70_dom"/>
</dbReference>
<dbReference type="InterPro" id="IPR052704">
    <property type="entry name" value="ECF_Sigma-70_Domain"/>
</dbReference>
<comment type="similarity">
    <text evidence="1">Belongs to the sigma-70 factor family. ECF subfamily.</text>
</comment>
<organism evidence="9 10">
    <name type="scientific">Luteimicrobium album</name>
    <dbReference type="NCBI Taxonomy" id="1054550"/>
    <lineage>
        <taxon>Bacteria</taxon>
        <taxon>Bacillati</taxon>
        <taxon>Actinomycetota</taxon>
        <taxon>Actinomycetes</taxon>
        <taxon>Micrococcales</taxon>
        <taxon>Luteimicrobium</taxon>
    </lineage>
</organism>
<dbReference type="Pfam" id="PF04542">
    <property type="entry name" value="Sigma70_r2"/>
    <property type="match status" value="1"/>
</dbReference>
<feature type="domain" description="RNA polymerase sigma-70 region 2" evidence="7">
    <location>
        <begin position="23"/>
        <end position="82"/>
    </location>
</feature>
<feature type="region of interest" description="Disordered" evidence="6">
    <location>
        <begin position="84"/>
        <end position="105"/>
    </location>
</feature>
<dbReference type="InterPro" id="IPR036388">
    <property type="entry name" value="WH-like_DNA-bd_sf"/>
</dbReference>
<dbReference type="InterPro" id="IPR007627">
    <property type="entry name" value="RNA_pol_sigma70_r2"/>
</dbReference>
<comment type="caution">
    <text evidence="9">The sequence shown here is derived from an EMBL/GenBank/DDBJ whole genome shotgun (WGS) entry which is preliminary data.</text>
</comment>
<dbReference type="EMBL" id="BSUK01000001">
    <property type="protein sequence ID" value="GMA26030.1"/>
    <property type="molecule type" value="Genomic_DNA"/>
</dbReference>
<dbReference type="PANTHER" id="PTHR30173">
    <property type="entry name" value="SIGMA 19 FACTOR"/>
    <property type="match status" value="1"/>
</dbReference>
<keyword evidence="10" id="KW-1185">Reference proteome</keyword>